<comment type="function">
    <text evidence="1">NDH-1 shuttles electrons from NADH, via FMN and iron-sulfur (Fe-S) centers, to quinones in the respiratory chain. Couples the redox reaction to proton translocation (for every two electrons transferred, four hydrogen ions are translocated across the cytoplasmic membrane), and thus conserves the redox energy in a proton gradient.</text>
</comment>
<feature type="transmembrane region" description="Helical" evidence="1">
    <location>
        <begin position="89"/>
        <end position="110"/>
    </location>
</feature>
<dbReference type="InterPro" id="IPR001457">
    <property type="entry name" value="NADH_UbQ/plastoQ_OxRdtase_su6"/>
</dbReference>
<organism evidence="2 3">
    <name type="scientific">Kouleothrix aurantiaca</name>
    <dbReference type="NCBI Taxonomy" id="186479"/>
    <lineage>
        <taxon>Bacteria</taxon>
        <taxon>Bacillati</taxon>
        <taxon>Chloroflexota</taxon>
        <taxon>Chloroflexia</taxon>
        <taxon>Chloroflexales</taxon>
        <taxon>Roseiflexineae</taxon>
        <taxon>Roseiflexaceae</taxon>
        <taxon>Kouleothrix</taxon>
    </lineage>
</organism>
<gene>
    <name evidence="2" type="ORF">SE17_16355</name>
</gene>
<evidence type="ECO:0000313" key="3">
    <source>
        <dbReference type="Proteomes" id="UP000050509"/>
    </source>
</evidence>
<keyword evidence="1" id="KW-0812">Transmembrane</keyword>
<comment type="subcellular location">
    <subcellularLocation>
        <location evidence="1">Cell membrane</location>
        <topology evidence="1">Multi-pass membrane protein</topology>
    </subcellularLocation>
</comment>
<sequence>MEFVVFVITALVAIIGAVAMLLSRNAVHSALFMLLNFSSIAVLYLLLNAPFLFAVQLIVYAGAIIVLFLFVVMLLGAERAEDEQDRLGWQRPLALLMAALLLGEALYVFFARANTSLADAANQVADFATPVKIGEALFSTYLLPFEITSVILLAALVGVVVLHQHQVENPKP</sequence>
<keyword evidence="1" id="KW-0472">Membrane</keyword>
<dbReference type="GO" id="GO:0005886">
    <property type="term" value="C:plasma membrane"/>
    <property type="evidence" value="ECO:0007669"/>
    <property type="project" value="UniProtKB-SubCell"/>
</dbReference>
<feature type="transmembrane region" description="Helical" evidence="1">
    <location>
        <begin position="30"/>
        <end position="47"/>
    </location>
</feature>
<feature type="transmembrane region" description="Helical" evidence="1">
    <location>
        <begin position="141"/>
        <end position="162"/>
    </location>
</feature>
<comment type="caution">
    <text evidence="2">The sequence shown here is derived from an EMBL/GenBank/DDBJ whole genome shotgun (WGS) entry which is preliminary data.</text>
</comment>
<evidence type="ECO:0000256" key="1">
    <source>
        <dbReference type="RuleBase" id="RU004429"/>
    </source>
</evidence>
<dbReference type="PANTHER" id="PTHR33269:SF19">
    <property type="entry name" value="NADH-QUINONE OXIDOREDUCTASE SUBUNIT J"/>
    <property type="match status" value="1"/>
</dbReference>
<dbReference type="GO" id="GO:0048038">
    <property type="term" value="F:quinone binding"/>
    <property type="evidence" value="ECO:0007669"/>
    <property type="project" value="UniProtKB-UniRule"/>
</dbReference>
<reference evidence="2 3" key="1">
    <citation type="submission" date="2015-09" db="EMBL/GenBank/DDBJ databases">
        <title>Draft genome sequence of Kouleothrix aurantiaca JCM 19913.</title>
        <authorList>
            <person name="Hemp J."/>
        </authorList>
    </citation>
    <scope>NUCLEOTIDE SEQUENCE [LARGE SCALE GENOMIC DNA]</scope>
    <source>
        <strain evidence="2 3">COM-B</strain>
    </source>
</reference>
<keyword evidence="1" id="KW-1003">Cell membrane</keyword>
<dbReference type="Pfam" id="PF00499">
    <property type="entry name" value="Oxidored_q3"/>
    <property type="match status" value="1"/>
</dbReference>
<dbReference type="Proteomes" id="UP000050509">
    <property type="component" value="Unassembled WGS sequence"/>
</dbReference>
<keyword evidence="2" id="KW-0830">Ubiquinone</keyword>
<feature type="transmembrane region" description="Helical" evidence="1">
    <location>
        <begin position="53"/>
        <end position="77"/>
    </location>
</feature>
<keyword evidence="1" id="KW-0520">NAD</keyword>
<evidence type="ECO:0000313" key="2">
    <source>
        <dbReference type="EMBL" id="KPV52293.1"/>
    </source>
</evidence>
<dbReference type="PANTHER" id="PTHR33269">
    <property type="entry name" value="NADH-UBIQUINONE OXIDOREDUCTASE CHAIN 6"/>
    <property type="match status" value="1"/>
</dbReference>
<dbReference type="GO" id="GO:0008137">
    <property type="term" value="F:NADH dehydrogenase (ubiquinone) activity"/>
    <property type="evidence" value="ECO:0007669"/>
    <property type="project" value="UniProtKB-UniRule"/>
</dbReference>
<feature type="transmembrane region" description="Helical" evidence="1">
    <location>
        <begin position="6"/>
        <end position="23"/>
    </location>
</feature>
<comment type="similarity">
    <text evidence="1">Belongs to the complex I subunit 6 family.</text>
</comment>
<protein>
    <recommendedName>
        <fullName evidence="1">NADH-quinone oxidoreductase subunit J</fullName>
        <ecNumber evidence="1">7.1.1.-</ecNumber>
    </recommendedName>
</protein>
<dbReference type="EMBL" id="LJCR01000593">
    <property type="protein sequence ID" value="KPV52293.1"/>
    <property type="molecule type" value="Genomic_DNA"/>
</dbReference>
<keyword evidence="3" id="KW-1185">Reference proteome</keyword>
<keyword evidence="1" id="KW-1133">Transmembrane helix</keyword>
<dbReference type="InterPro" id="IPR042106">
    <property type="entry name" value="Nuo/plastoQ_OxRdtase_6_NuoJ"/>
</dbReference>
<accession>A0A0N8PSB9</accession>
<dbReference type="Gene3D" id="1.20.120.1200">
    <property type="entry name" value="NADH-ubiquinone/plastoquinone oxidoreductase chain 6, subunit NuoJ"/>
    <property type="match status" value="1"/>
</dbReference>
<dbReference type="AlphaFoldDB" id="A0A0N8PSB9"/>
<name>A0A0N8PSB9_9CHLR</name>
<dbReference type="PATRIC" id="fig|186479.3.peg.9201"/>
<dbReference type="EC" id="7.1.1.-" evidence="1"/>
<comment type="catalytic activity">
    <reaction evidence="1">
        <text>a quinone + NADH + 5 H(+)(in) = a quinol + NAD(+) + 4 H(+)(out)</text>
        <dbReference type="Rhea" id="RHEA:57888"/>
        <dbReference type="ChEBI" id="CHEBI:15378"/>
        <dbReference type="ChEBI" id="CHEBI:24646"/>
        <dbReference type="ChEBI" id="CHEBI:57540"/>
        <dbReference type="ChEBI" id="CHEBI:57945"/>
        <dbReference type="ChEBI" id="CHEBI:132124"/>
    </reaction>
</comment>
<proteinExistence type="inferred from homology"/>
<keyword evidence="1" id="KW-0874">Quinone</keyword>